<comment type="caution">
    <text evidence="2">The sequence shown here is derived from an EMBL/GenBank/DDBJ whole genome shotgun (WGS) entry which is preliminary data.</text>
</comment>
<name>A0A7Z7J131_XANCH</name>
<sequence>MKKLQKKSNPTSEEVMAADQARHEQVMKESTSAAVGSVLHQLQQMPHEHAFFYLNQLANISIQLLRAGGRQDDAVRCFLQAALRSLDGPPLLFMPEARVH</sequence>
<feature type="region of interest" description="Disordered" evidence="1">
    <location>
        <begin position="1"/>
        <end position="30"/>
    </location>
</feature>
<gene>
    <name evidence="2" type="ORF">XFF6991_450023</name>
</gene>
<reference evidence="2 3" key="1">
    <citation type="submission" date="2017-10" db="EMBL/GenBank/DDBJ databases">
        <authorList>
            <person name="Regsiter A."/>
            <person name="William W."/>
        </authorList>
    </citation>
    <scope>NUCLEOTIDE SEQUENCE [LARGE SCALE GENOMIC DNA]</scope>
    <source>
        <strain evidence="2 3">CFBP6991</strain>
    </source>
</reference>
<protein>
    <submittedName>
        <fullName evidence="2">Uncharacterized protein</fullName>
    </submittedName>
</protein>
<dbReference type="RefSeq" id="WP_099829890.1">
    <property type="nucleotide sequence ID" value="NZ_OCZC01000072.1"/>
</dbReference>
<organism evidence="2 3">
    <name type="scientific">Xanthomonas campestris pv. phaseoli</name>
    <dbReference type="NCBI Taxonomy" id="317013"/>
    <lineage>
        <taxon>Bacteria</taxon>
        <taxon>Pseudomonadati</taxon>
        <taxon>Pseudomonadota</taxon>
        <taxon>Gammaproteobacteria</taxon>
        <taxon>Lysobacterales</taxon>
        <taxon>Lysobacteraceae</taxon>
        <taxon>Xanthomonas</taxon>
    </lineage>
</organism>
<evidence type="ECO:0000313" key="3">
    <source>
        <dbReference type="Proteomes" id="UP000234345"/>
    </source>
</evidence>
<dbReference type="Proteomes" id="UP000234345">
    <property type="component" value="Unassembled WGS sequence"/>
</dbReference>
<evidence type="ECO:0000313" key="2">
    <source>
        <dbReference type="EMBL" id="SOO25347.1"/>
    </source>
</evidence>
<accession>A0A7Z7J131</accession>
<dbReference type="EMBL" id="OCZC01000072">
    <property type="protein sequence ID" value="SOO25347.1"/>
    <property type="molecule type" value="Genomic_DNA"/>
</dbReference>
<evidence type="ECO:0000256" key="1">
    <source>
        <dbReference type="SAM" id="MobiDB-lite"/>
    </source>
</evidence>
<dbReference type="AlphaFoldDB" id="A0A7Z7J131"/>
<proteinExistence type="predicted"/>